<accession>A0A163R031</accession>
<dbReference type="OrthoDB" id="9799092at2"/>
<dbReference type="Gene3D" id="2.30.110.10">
    <property type="entry name" value="Electron Transport, Fmn-binding Protein, Chain A"/>
    <property type="match status" value="1"/>
</dbReference>
<dbReference type="PATRIC" id="fig|43678.3.peg.2634"/>
<evidence type="ECO:0000259" key="2">
    <source>
        <dbReference type="Pfam" id="PF01243"/>
    </source>
</evidence>
<organism evidence="3 5">
    <name type="scientific">Oerskovia enterophila</name>
    <dbReference type="NCBI Taxonomy" id="43678"/>
    <lineage>
        <taxon>Bacteria</taxon>
        <taxon>Bacillati</taxon>
        <taxon>Actinomycetota</taxon>
        <taxon>Actinomycetes</taxon>
        <taxon>Micrococcales</taxon>
        <taxon>Cellulomonadaceae</taxon>
        <taxon>Oerskovia</taxon>
    </lineage>
</organism>
<gene>
    <name evidence="4" type="ORF">OERS_38080</name>
    <name evidence="3" type="ORF">OJAG_25190</name>
</gene>
<dbReference type="RefSeq" id="WP_056647499.1">
    <property type="nucleotide sequence ID" value="NZ_LRIE01000077.1"/>
</dbReference>
<dbReference type="SUPFAM" id="SSF50475">
    <property type="entry name" value="FMN-binding split barrel"/>
    <property type="match status" value="1"/>
</dbReference>
<dbReference type="InterPro" id="IPR011576">
    <property type="entry name" value="Pyridox_Oxase_N"/>
</dbReference>
<dbReference type="InterPro" id="IPR012349">
    <property type="entry name" value="Split_barrel_FMN-bd"/>
</dbReference>
<dbReference type="GO" id="GO:0070967">
    <property type="term" value="F:coenzyme F420 binding"/>
    <property type="evidence" value="ECO:0007669"/>
    <property type="project" value="TreeGrafter"/>
</dbReference>
<dbReference type="STRING" id="43678.OJAG_25190"/>
<keyword evidence="6" id="KW-1185">Reference proteome</keyword>
<evidence type="ECO:0000313" key="6">
    <source>
        <dbReference type="Proteomes" id="UP000093412"/>
    </source>
</evidence>
<keyword evidence="1" id="KW-0560">Oxidoreductase</keyword>
<dbReference type="PANTHER" id="PTHR35176:SF2">
    <property type="entry name" value="F420H(2)-DEPENDENT REDUCTASE RV1155"/>
    <property type="match status" value="1"/>
</dbReference>
<dbReference type="PANTHER" id="PTHR35176">
    <property type="entry name" value="HEME OXYGENASE HI_0854-RELATED"/>
    <property type="match status" value="1"/>
</dbReference>
<reference evidence="4 6" key="2">
    <citation type="submission" date="2016-06" db="EMBL/GenBank/DDBJ databases">
        <title>Genome sequence of Oerskovia enterophila DSM 43852.</title>
        <authorList>
            <person name="Poehlein A."/>
            <person name="Jag V."/>
            <person name="Bengelsdorf F.R."/>
            <person name="Daniel R."/>
            <person name="Duerre P."/>
        </authorList>
    </citation>
    <scope>NUCLEOTIDE SEQUENCE [LARGE SCALE GENOMIC DNA]</scope>
    <source>
        <strain evidence="4 6">DSM 43852</strain>
    </source>
</reference>
<dbReference type="GO" id="GO:0016627">
    <property type="term" value="F:oxidoreductase activity, acting on the CH-CH group of donors"/>
    <property type="evidence" value="ECO:0007669"/>
    <property type="project" value="TreeGrafter"/>
</dbReference>
<evidence type="ECO:0000313" key="5">
    <source>
        <dbReference type="Proteomes" id="UP000076447"/>
    </source>
</evidence>
<evidence type="ECO:0000256" key="1">
    <source>
        <dbReference type="ARBA" id="ARBA00023002"/>
    </source>
</evidence>
<protein>
    <submittedName>
        <fullName evidence="3">Pyridoxamine 5'-phosphate oxidase</fullName>
    </submittedName>
</protein>
<dbReference type="InterPro" id="IPR052019">
    <property type="entry name" value="F420H2_bilvrd_red/Heme_oxyg"/>
</dbReference>
<dbReference type="Proteomes" id="UP000093412">
    <property type="component" value="Unassembled WGS sequence"/>
</dbReference>
<evidence type="ECO:0000313" key="3">
    <source>
        <dbReference type="EMBL" id="KZM34713.1"/>
    </source>
</evidence>
<dbReference type="EMBL" id="LRIE01000077">
    <property type="protein sequence ID" value="KZM34713.1"/>
    <property type="molecule type" value="Genomic_DNA"/>
</dbReference>
<comment type="caution">
    <text evidence="3">The sequence shown here is derived from an EMBL/GenBank/DDBJ whole genome shotgun (WGS) entry which is preliminary data.</text>
</comment>
<name>A0A163R031_9CELL</name>
<sequence length="139" mass="14827">MDQQLVEYVRAQGAGVVATLGPDGSPQAAYLSLTATDRGELVLDARESSRKIANLRRDPRIAVAVGGADGTTLQCEGVADLPEGRERERCAAEYAARFPEFAGSLAQDGIVLVRVTVTWARYGDYRPEAGRTPSGTSSR</sequence>
<evidence type="ECO:0000313" key="4">
    <source>
        <dbReference type="EMBL" id="OCI29494.1"/>
    </source>
</evidence>
<dbReference type="Pfam" id="PF01243">
    <property type="entry name" value="PNPOx_N"/>
    <property type="match status" value="1"/>
</dbReference>
<dbReference type="Proteomes" id="UP000076447">
    <property type="component" value="Unassembled WGS sequence"/>
</dbReference>
<proteinExistence type="predicted"/>
<dbReference type="EMBL" id="MAQA01000072">
    <property type="protein sequence ID" value="OCI29494.1"/>
    <property type="molecule type" value="Genomic_DNA"/>
</dbReference>
<dbReference type="AlphaFoldDB" id="A0A163R031"/>
<feature type="domain" description="Pyridoxamine 5'-phosphate oxidase N-terminal" evidence="2">
    <location>
        <begin position="1"/>
        <end position="121"/>
    </location>
</feature>
<dbReference type="GO" id="GO:0005829">
    <property type="term" value="C:cytosol"/>
    <property type="evidence" value="ECO:0007669"/>
    <property type="project" value="TreeGrafter"/>
</dbReference>
<reference evidence="3 5" key="1">
    <citation type="submission" date="2016-01" db="EMBL/GenBank/DDBJ databases">
        <title>Genome sequence of Oerskovia enterophila VJag, an agar and cellulose degrading bacterium.</title>
        <authorList>
            <person name="Poehlein A."/>
            <person name="Jag V."/>
            <person name="Bengelsdorf F."/>
            <person name="Duerre P."/>
            <person name="Daniel R."/>
        </authorList>
    </citation>
    <scope>NUCLEOTIDE SEQUENCE [LARGE SCALE GENOMIC DNA]</scope>
    <source>
        <strain evidence="3 5">VJag</strain>
    </source>
</reference>